<dbReference type="InterPro" id="IPR010839">
    <property type="entry name" value="AtuA_N"/>
</dbReference>
<organism evidence="3 4">
    <name type="scientific">Phialemonium atrogriseum</name>
    <dbReference type="NCBI Taxonomy" id="1093897"/>
    <lineage>
        <taxon>Eukaryota</taxon>
        <taxon>Fungi</taxon>
        <taxon>Dikarya</taxon>
        <taxon>Ascomycota</taxon>
        <taxon>Pezizomycotina</taxon>
        <taxon>Sordariomycetes</taxon>
        <taxon>Sordariomycetidae</taxon>
        <taxon>Cephalothecales</taxon>
        <taxon>Cephalothecaceae</taxon>
        <taxon>Phialemonium</taxon>
    </lineage>
</organism>
<dbReference type="RefSeq" id="XP_060278988.1">
    <property type="nucleotide sequence ID" value="XM_060425336.1"/>
</dbReference>
<evidence type="ECO:0000259" key="1">
    <source>
        <dbReference type="Pfam" id="PF07287"/>
    </source>
</evidence>
<dbReference type="Proteomes" id="UP001244011">
    <property type="component" value="Unassembled WGS sequence"/>
</dbReference>
<dbReference type="Pfam" id="PF07287">
    <property type="entry name" value="AtuA"/>
    <property type="match status" value="1"/>
</dbReference>
<name>A0AAJ0BR96_9PEZI</name>
<dbReference type="InterPro" id="IPR056362">
    <property type="entry name" value="AtuA-like_ferredoxin_dom"/>
</dbReference>
<dbReference type="PANTHER" id="PTHR47585">
    <property type="match status" value="1"/>
</dbReference>
<gene>
    <name evidence="3" type="ORF">QBC33DRAFT_480763</name>
</gene>
<protein>
    <submittedName>
        <fullName evidence="3">DUF1446 domain protein</fullName>
    </submittedName>
</protein>
<keyword evidence="4" id="KW-1185">Reference proteome</keyword>
<accession>A0AAJ0BR96</accession>
<feature type="domain" description="Acyclic terpene utilisation N-terminal" evidence="1">
    <location>
        <begin position="8"/>
        <end position="446"/>
    </location>
</feature>
<dbReference type="AlphaFoldDB" id="A0AAJ0BR96"/>
<sequence length="599" mass="64971">MSSQRRPIRIGNCSGATGDGPLALRRIVREGPVDVVTADYLAEVNMAWLALERRQDVTKGYEKSFLKQLDKETAHIIANKGIKVIHNGGALNPEGLAKAIEAQLADFGVTTLKVAYVKGDDLLGIFDELKTPGKVGHLDTAGRDLSKFDNPALSANAYIGMGGIVAALEAGADIVVCGRCCDASPLMGAAAWWHGWDETKLDELAQALIAGHCIECGCYATGGNFSGFKSIPNNWNQGFPIAEIMADGTFDIYLQDGARGMVSRDTITAQLVYEIQGPYYLNPDVIADIHNVKVTNKSKNRVTVSQVRGMPPPPTTKLAVCGLGGFQVEVYLFATGLDIAEKLADFQGSLNENIHNSADYRVLRVDQYGVPQQNPASQALATCMFRVFGQADKAETLSTLPQAIGGYGLGGYCGEHSCMDFRMMTPRPFIVYEPFLVEYSRLSVQMVLGGQTVDVPAPSGVAPFGGQKLCDSQSGFVADKYGPTKTAPLGYRVHARSGDKGSNANVGFWALEDDEYEWLRSLLSVGSFKKLLADDYKDSYVIERFEMPNIRCVHFLVKGVLEGGISSSYRLDGLAKSFGEFLRAKHVEIPTKFLERGII</sequence>
<dbReference type="Pfam" id="PF23544">
    <property type="entry name" value="AtuA_ferredoxin"/>
    <property type="match status" value="1"/>
</dbReference>
<dbReference type="EMBL" id="MU839033">
    <property type="protein sequence ID" value="KAK1762775.1"/>
    <property type="molecule type" value="Genomic_DNA"/>
</dbReference>
<dbReference type="PANTHER" id="PTHR47585:SF1">
    <property type="entry name" value="DUF1446 DOMAIN-CONTAINING PROTEIN"/>
    <property type="match status" value="1"/>
</dbReference>
<feature type="domain" description="AtuA-like ferredoxin-fold" evidence="2">
    <location>
        <begin position="493"/>
        <end position="587"/>
    </location>
</feature>
<proteinExistence type="predicted"/>
<dbReference type="GeneID" id="85308523"/>
<reference evidence="3" key="1">
    <citation type="submission" date="2023-06" db="EMBL/GenBank/DDBJ databases">
        <title>Genome-scale phylogeny and comparative genomics of the fungal order Sordariales.</title>
        <authorList>
            <consortium name="Lawrence Berkeley National Laboratory"/>
            <person name="Hensen N."/>
            <person name="Bonometti L."/>
            <person name="Westerberg I."/>
            <person name="Brannstrom I.O."/>
            <person name="Guillou S."/>
            <person name="Cros-Aarteil S."/>
            <person name="Calhoun S."/>
            <person name="Haridas S."/>
            <person name="Kuo A."/>
            <person name="Mondo S."/>
            <person name="Pangilinan J."/>
            <person name="Riley R."/>
            <person name="Labutti K."/>
            <person name="Andreopoulos B."/>
            <person name="Lipzen A."/>
            <person name="Chen C."/>
            <person name="Yanf M."/>
            <person name="Daum C."/>
            <person name="Ng V."/>
            <person name="Clum A."/>
            <person name="Steindorff A."/>
            <person name="Ohm R."/>
            <person name="Martin F."/>
            <person name="Silar P."/>
            <person name="Natvig D."/>
            <person name="Lalanne C."/>
            <person name="Gautier V."/>
            <person name="Ament-Velasquez S.L."/>
            <person name="Kruys A."/>
            <person name="Hutchinson M.I."/>
            <person name="Powell A.J."/>
            <person name="Barry K."/>
            <person name="Miller A.N."/>
            <person name="Grigoriev I.V."/>
            <person name="Debuchy R."/>
            <person name="Gladieux P."/>
            <person name="Thoren M.H."/>
            <person name="Johannesson H."/>
        </authorList>
    </citation>
    <scope>NUCLEOTIDE SEQUENCE</scope>
    <source>
        <strain evidence="3">8032-3</strain>
    </source>
</reference>
<evidence type="ECO:0000313" key="4">
    <source>
        <dbReference type="Proteomes" id="UP001244011"/>
    </source>
</evidence>
<comment type="caution">
    <text evidence="3">The sequence shown here is derived from an EMBL/GenBank/DDBJ whole genome shotgun (WGS) entry which is preliminary data.</text>
</comment>
<evidence type="ECO:0000259" key="2">
    <source>
        <dbReference type="Pfam" id="PF23544"/>
    </source>
</evidence>
<evidence type="ECO:0000313" key="3">
    <source>
        <dbReference type="EMBL" id="KAK1762775.1"/>
    </source>
</evidence>